<gene>
    <name evidence="2" type="ORF">METZ01_LOCUS288074</name>
</gene>
<protein>
    <recommendedName>
        <fullName evidence="1">ABC-type glycine betaine transport system substrate-binding domain-containing protein</fullName>
    </recommendedName>
</protein>
<dbReference type="InterPro" id="IPR007210">
    <property type="entry name" value="ABC_Gly_betaine_transp_sub-bd"/>
</dbReference>
<dbReference type="GO" id="GO:0043190">
    <property type="term" value="C:ATP-binding cassette (ABC) transporter complex"/>
    <property type="evidence" value="ECO:0007669"/>
    <property type="project" value="InterPro"/>
</dbReference>
<dbReference type="GO" id="GO:0022857">
    <property type="term" value="F:transmembrane transporter activity"/>
    <property type="evidence" value="ECO:0007669"/>
    <property type="project" value="InterPro"/>
</dbReference>
<feature type="domain" description="ABC-type glycine betaine transport system substrate-binding" evidence="1">
    <location>
        <begin position="3"/>
        <end position="138"/>
    </location>
</feature>
<dbReference type="SUPFAM" id="SSF53850">
    <property type="entry name" value="Periplasmic binding protein-like II"/>
    <property type="match status" value="1"/>
</dbReference>
<sequence length="159" mass="17601">MKKIPAYGLEDVVEMVNPGSGEALAAAIRGAFEKKEDVLFYYWGPTTLSNDLANDYGGYYQLEEPPYTKECWDGDGGCGYDLAQVLIVMRNDLMAAAPDLVTFFEKWDFNAPNQLAASGYMAESGADFPDVAIWFLQNTEDWKQWVTADALDKVLASIG</sequence>
<evidence type="ECO:0000259" key="1">
    <source>
        <dbReference type="Pfam" id="PF04069"/>
    </source>
</evidence>
<dbReference type="Pfam" id="PF04069">
    <property type="entry name" value="OpuAC"/>
    <property type="match status" value="1"/>
</dbReference>
<organism evidence="2">
    <name type="scientific">marine metagenome</name>
    <dbReference type="NCBI Taxonomy" id="408172"/>
    <lineage>
        <taxon>unclassified sequences</taxon>
        <taxon>metagenomes</taxon>
        <taxon>ecological metagenomes</taxon>
    </lineage>
</organism>
<proteinExistence type="predicted"/>
<dbReference type="EMBL" id="UINC01086602">
    <property type="protein sequence ID" value="SVC35220.1"/>
    <property type="molecule type" value="Genomic_DNA"/>
</dbReference>
<reference evidence="2" key="1">
    <citation type="submission" date="2018-05" db="EMBL/GenBank/DDBJ databases">
        <authorList>
            <person name="Lanie J.A."/>
            <person name="Ng W.-L."/>
            <person name="Kazmierczak K.M."/>
            <person name="Andrzejewski T.M."/>
            <person name="Davidsen T.M."/>
            <person name="Wayne K.J."/>
            <person name="Tettelin H."/>
            <person name="Glass J.I."/>
            <person name="Rusch D."/>
            <person name="Podicherti R."/>
            <person name="Tsui H.-C.T."/>
            <person name="Winkler M.E."/>
        </authorList>
    </citation>
    <scope>NUCLEOTIDE SEQUENCE</scope>
</reference>
<dbReference type="AlphaFoldDB" id="A0A382LEZ5"/>
<dbReference type="Gene3D" id="3.40.190.100">
    <property type="entry name" value="Glycine betaine-binding periplasmic protein, domain 2"/>
    <property type="match status" value="1"/>
</dbReference>
<accession>A0A382LEZ5</accession>
<evidence type="ECO:0000313" key="2">
    <source>
        <dbReference type="EMBL" id="SVC35220.1"/>
    </source>
</evidence>
<name>A0A382LEZ5_9ZZZZ</name>